<evidence type="ECO:0000313" key="9">
    <source>
        <dbReference type="EMBL" id="WUP73774.1"/>
    </source>
</evidence>
<keyword evidence="2" id="KW-1003">Cell membrane</keyword>
<keyword evidence="3 7" id="KW-0812">Transmembrane</keyword>
<dbReference type="PANTHER" id="PTHR14969:SF62">
    <property type="entry name" value="DECAPRENYLPHOSPHORYL-5-PHOSPHORIBOSE PHOSPHATASE RV3807C-RELATED"/>
    <property type="match status" value="1"/>
</dbReference>
<evidence type="ECO:0000256" key="3">
    <source>
        <dbReference type="ARBA" id="ARBA00022692"/>
    </source>
</evidence>
<organism evidence="9 10">
    <name type="scientific">Microbispora hainanensis</name>
    <dbReference type="NCBI Taxonomy" id="568844"/>
    <lineage>
        <taxon>Bacteria</taxon>
        <taxon>Bacillati</taxon>
        <taxon>Actinomycetota</taxon>
        <taxon>Actinomycetes</taxon>
        <taxon>Streptosporangiales</taxon>
        <taxon>Streptosporangiaceae</taxon>
        <taxon>Microbispora</taxon>
    </lineage>
</organism>
<evidence type="ECO:0000256" key="4">
    <source>
        <dbReference type="ARBA" id="ARBA00022801"/>
    </source>
</evidence>
<evidence type="ECO:0000259" key="8">
    <source>
        <dbReference type="SMART" id="SM00014"/>
    </source>
</evidence>
<dbReference type="EMBL" id="CP108085">
    <property type="protein sequence ID" value="WUP73774.1"/>
    <property type="molecule type" value="Genomic_DNA"/>
</dbReference>
<name>A0ABZ1SN88_9ACTN</name>
<dbReference type="SMART" id="SM00014">
    <property type="entry name" value="acidPPc"/>
    <property type="match status" value="1"/>
</dbReference>
<dbReference type="RefSeq" id="WP_328708964.1">
    <property type="nucleotide sequence ID" value="NZ_CP108085.1"/>
</dbReference>
<keyword evidence="6 7" id="KW-0472">Membrane</keyword>
<feature type="domain" description="Phosphatidic acid phosphatase type 2/haloperoxidase" evidence="8">
    <location>
        <begin position="64"/>
        <end position="178"/>
    </location>
</feature>
<keyword evidence="5 7" id="KW-1133">Transmembrane helix</keyword>
<comment type="subcellular location">
    <subcellularLocation>
        <location evidence="1">Cell membrane</location>
        <topology evidence="1">Multi-pass membrane protein</topology>
    </subcellularLocation>
</comment>
<proteinExistence type="predicted"/>
<dbReference type="InterPro" id="IPR000326">
    <property type="entry name" value="PAP2/HPO"/>
</dbReference>
<gene>
    <name evidence="9" type="ORF">OG913_30980</name>
</gene>
<evidence type="ECO:0000313" key="10">
    <source>
        <dbReference type="Proteomes" id="UP001432011"/>
    </source>
</evidence>
<dbReference type="SUPFAM" id="SSF48317">
    <property type="entry name" value="Acid phosphatase/Vanadium-dependent haloperoxidase"/>
    <property type="match status" value="1"/>
</dbReference>
<evidence type="ECO:0000256" key="5">
    <source>
        <dbReference type="ARBA" id="ARBA00022989"/>
    </source>
</evidence>
<keyword evidence="4" id="KW-0378">Hydrolase</keyword>
<dbReference type="Gene3D" id="1.20.144.10">
    <property type="entry name" value="Phosphatidic acid phosphatase type 2/haloperoxidase"/>
    <property type="match status" value="1"/>
</dbReference>
<sequence>MGNQIEDVPDISAEWYREITAFALHTPGWVRDAAAVATDAVPVILFALLVFGWWRARRGDDRTMALALLAPVAVVTAYLASEGVKSVLRLHRPCWDLTDVVTVATCPPYGDWSLPSNHATFAAAAAVGPAVLWRGVAAVVAPVLALLEAFSRVFVGVHYPHDVAAGLLLGALVAPVVLPALRSPATALISAMRRRPALAVLVATGRPPPGRTRAGCGRWRGRTGT</sequence>
<feature type="transmembrane region" description="Helical" evidence="7">
    <location>
        <begin position="163"/>
        <end position="181"/>
    </location>
</feature>
<dbReference type="PANTHER" id="PTHR14969">
    <property type="entry name" value="SPHINGOSINE-1-PHOSPHATE PHOSPHOHYDROLASE"/>
    <property type="match status" value="1"/>
</dbReference>
<feature type="transmembrane region" description="Helical" evidence="7">
    <location>
        <begin position="33"/>
        <end position="51"/>
    </location>
</feature>
<dbReference type="Proteomes" id="UP001432011">
    <property type="component" value="Chromosome"/>
</dbReference>
<reference evidence="9" key="1">
    <citation type="submission" date="2022-10" db="EMBL/GenBank/DDBJ databases">
        <title>The complete genomes of actinobacterial strains from the NBC collection.</title>
        <authorList>
            <person name="Joergensen T.S."/>
            <person name="Alvarez Arevalo M."/>
            <person name="Sterndorff E.B."/>
            <person name="Faurdal D."/>
            <person name="Vuksanovic O."/>
            <person name="Mourched A.-S."/>
            <person name="Charusanti P."/>
            <person name="Shaw S."/>
            <person name="Blin K."/>
            <person name="Weber T."/>
        </authorList>
    </citation>
    <scope>NUCLEOTIDE SEQUENCE</scope>
    <source>
        <strain evidence="9">NBC_00254</strain>
    </source>
</reference>
<dbReference type="Pfam" id="PF01569">
    <property type="entry name" value="PAP2"/>
    <property type="match status" value="1"/>
</dbReference>
<accession>A0ABZ1SN88</accession>
<evidence type="ECO:0000256" key="6">
    <source>
        <dbReference type="ARBA" id="ARBA00023136"/>
    </source>
</evidence>
<evidence type="ECO:0000256" key="7">
    <source>
        <dbReference type="SAM" id="Phobius"/>
    </source>
</evidence>
<keyword evidence="10" id="KW-1185">Reference proteome</keyword>
<protein>
    <submittedName>
        <fullName evidence="9">Phosphatase PAP2 family protein</fullName>
    </submittedName>
</protein>
<feature type="transmembrane region" description="Helical" evidence="7">
    <location>
        <begin position="131"/>
        <end position="151"/>
    </location>
</feature>
<dbReference type="InterPro" id="IPR036938">
    <property type="entry name" value="PAP2/HPO_sf"/>
</dbReference>
<evidence type="ECO:0000256" key="2">
    <source>
        <dbReference type="ARBA" id="ARBA00022475"/>
    </source>
</evidence>
<evidence type="ECO:0000256" key="1">
    <source>
        <dbReference type="ARBA" id="ARBA00004651"/>
    </source>
</evidence>